<dbReference type="GO" id="GO:0016810">
    <property type="term" value="F:hydrolase activity, acting on carbon-nitrogen (but not peptide) bonds"/>
    <property type="evidence" value="ECO:0007669"/>
    <property type="project" value="InterPro"/>
</dbReference>
<keyword evidence="2" id="KW-0378">Hydrolase</keyword>
<evidence type="ECO:0000256" key="1">
    <source>
        <dbReference type="ARBA" id="ARBA00022723"/>
    </source>
</evidence>
<dbReference type="InterPro" id="IPR002509">
    <property type="entry name" value="NODB_dom"/>
</dbReference>
<accession>A0A9D1LRZ9</accession>
<feature type="region of interest" description="Disordered" evidence="3">
    <location>
        <begin position="1"/>
        <end position="295"/>
    </location>
</feature>
<dbReference type="AlphaFoldDB" id="A0A9D1LRZ9"/>
<feature type="transmembrane region" description="Helical" evidence="4">
    <location>
        <begin position="310"/>
        <end position="328"/>
    </location>
</feature>
<evidence type="ECO:0000256" key="3">
    <source>
        <dbReference type="SAM" id="MobiDB-lite"/>
    </source>
</evidence>
<organism evidence="6 7">
    <name type="scientific">Candidatus Fimadaptatus faecigallinarum</name>
    <dbReference type="NCBI Taxonomy" id="2840814"/>
    <lineage>
        <taxon>Bacteria</taxon>
        <taxon>Bacillati</taxon>
        <taxon>Bacillota</taxon>
        <taxon>Clostridia</taxon>
        <taxon>Eubacteriales</taxon>
        <taxon>Candidatus Fimadaptatus</taxon>
    </lineage>
</organism>
<evidence type="ECO:0000256" key="4">
    <source>
        <dbReference type="SAM" id="Phobius"/>
    </source>
</evidence>
<comment type="caution">
    <text evidence="6">The sequence shown here is derived from an EMBL/GenBank/DDBJ whole genome shotgun (WGS) entry which is preliminary data.</text>
</comment>
<reference evidence="6" key="1">
    <citation type="submission" date="2020-10" db="EMBL/GenBank/DDBJ databases">
        <authorList>
            <person name="Gilroy R."/>
        </authorList>
    </citation>
    <scope>NUCLEOTIDE SEQUENCE</scope>
    <source>
        <strain evidence="6">ChiSxjej2B14-8506</strain>
    </source>
</reference>
<feature type="compositionally biased region" description="Basic and acidic residues" evidence="3">
    <location>
        <begin position="66"/>
        <end position="102"/>
    </location>
</feature>
<dbReference type="InterPro" id="IPR050248">
    <property type="entry name" value="Polysacc_deacetylase_ArnD"/>
</dbReference>
<dbReference type="Proteomes" id="UP000824123">
    <property type="component" value="Unassembled WGS sequence"/>
</dbReference>
<sequence>MQTGGRQDGRRAMQVPKWPLDAQANDVGERAVMEAPRGRTARADYGAGSYEAQADEQGYARQGDGYSRRQNDRYAADGRSYERQSDGYSKRQNDRYDADERSYAGQGYGYARRQDDRYAADGRSYTGQSDSYAKRQNDRYAADERSYTGQSDSYARRHNDRYADDRRSYAGQGDSYAKRQNDRYAADERSYAGQGSGYGDDARRRLRADSAARRASDDDYGRDFADDEDQGYERDYGRRNAGPNAFERMTEAARRAGERLRDGAQARRASRRTRIEPDDSDQRDSAVFGGREHDNIHAADARPGVGRAPIVAMILVVVLLVVFVPMMVQAWNRRAALGGNAIAVQGAVAPGVSITAQPGSVIPTPTPEPTATPQPDAAVQAAPEATSSGLMVSQYTGRTLDRNRPAVALTFDDGPSEQTARILDALEANGGLGTFFLIGERVATGEYADALRRQREMGCLVGTHMYSHTKLTELTADELTQELGQCVAAHEAAGSSAPEIARAPYGQVSDEVLSALGLPVVNWSLNSNDWQTQDADRIYNDVMNSVQDGDIVLFHDLKDFTAAALERIAPALTAQGYQLVTVQELFELKGQTLEPGKLYAERVVAAGV</sequence>
<feature type="compositionally biased region" description="Basic and acidic residues" evidence="3">
    <location>
        <begin position="248"/>
        <end position="265"/>
    </location>
</feature>
<proteinExistence type="predicted"/>
<evidence type="ECO:0000313" key="7">
    <source>
        <dbReference type="Proteomes" id="UP000824123"/>
    </source>
</evidence>
<name>A0A9D1LRZ9_9FIRM</name>
<feature type="compositionally biased region" description="Basic and acidic residues" evidence="3">
    <location>
        <begin position="273"/>
        <end position="295"/>
    </location>
</feature>
<keyword evidence="4" id="KW-1133">Transmembrane helix</keyword>
<dbReference type="SUPFAM" id="SSF88713">
    <property type="entry name" value="Glycoside hydrolase/deacetylase"/>
    <property type="match status" value="1"/>
</dbReference>
<dbReference type="PROSITE" id="PS51677">
    <property type="entry name" value="NODB"/>
    <property type="match status" value="1"/>
</dbReference>
<feature type="domain" description="NodB homology" evidence="5">
    <location>
        <begin position="405"/>
        <end position="580"/>
    </location>
</feature>
<dbReference type="GO" id="GO:0005975">
    <property type="term" value="P:carbohydrate metabolic process"/>
    <property type="evidence" value="ECO:0007669"/>
    <property type="project" value="InterPro"/>
</dbReference>
<evidence type="ECO:0000313" key="6">
    <source>
        <dbReference type="EMBL" id="HIU46931.1"/>
    </source>
</evidence>
<dbReference type="EMBL" id="DVNK01000039">
    <property type="protein sequence ID" value="HIU46931.1"/>
    <property type="molecule type" value="Genomic_DNA"/>
</dbReference>
<keyword evidence="4" id="KW-0812">Transmembrane</keyword>
<feature type="compositionally biased region" description="Basic and acidic residues" evidence="3">
    <location>
        <begin position="200"/>
        <end position="224"/>
    </location>
</feature>
<protein>
    <submittedName>
        <fullName evidence="6">Polysaccharide deacetylase family protein</fullName>
    </submittedName>
</protein>
<evidence type="ECO:0000259" key="5">
    <source>
        <dbReference type="PROSITE" id="PS51677"/>
    </source>
</evidence>
<reference evidence="6" key="2">
    <citation type="journal article" date="2021" name="PeerJ">
        <title>Extensive microbial diversity within the chicken gut microbiome revealed by metagenomics and culture.</title>
        <authorList>
            <person name="Gilroy R."/>
            <person name="Ravi A."/>
            <person name="Getino M."/>
            <person name="Pursley I."/>
            <person name="Horton D.L."/>
            <person name="Alikhan N.F."/>
            <person name="Baker D."/>
            <person name="Gharbi K."/>
            <person name="Hall N."/>
            <person name="Watson M."/>
            <person name="Adriaenssens E.M."/>
            <person name="Foster-Nyarko E."/>
            <person name="Jarju S."/>
            <person name="Secka A."/>
            <person name="Antonio M."/>
            <person name="Oren A."/>
            <person name="Chaudhuri R.R."/>
            <person name="La Ragione R."/>
            <person name="Hildebrand F."/>
            <person name="Pallen M.J."/>
        </authorList>
    </citation>
    <scope>NUCLEOTIDE SEQUENCE</scope>
    <source>
        <strain evidence="6">ChiSxjej2B14-8506</strain>
    </source>
</reference>
<dbReference type="InterPro" id="IPR011330">
    <property type="entry name" value="Glyco_hydro/deAcase_b/a-brl"/>
</dbReference>
<feature type="compositionally biased region" description="Basic and acidic residues" evidence="3">
    <location>
        <begin position="154"/>
        <end position="168"/>
    </location>
</feature>
<dbReference type="Pfam" id="PF01522">
    <property type="entry name" value="Polysacc_deac_1"/>
    <property type="match status" value="1"/>
</dbReference>
<dbReference type="GO" id="GO:0046872">
    <property type="term" value="F:metal ion binding"/>
    <property type="evidence" value="ECO:0007669"/>
    <property type="project" value="UniProtKB-KW"/>
</dbReference>
<keyword evidence="4" id="KW-0472">Membrane</keyword>
<evidence type="ECO:0000256" key="2">
    <source>
        <dbReference type="ARBA" id="ARBA00022801"/>
    </source>
</evidence>
<feature type="compositionally biased region" description="Basic and acidic residues" evidence="3">
    <location>
        <begin position="176"/>
        <end position="190"/>
    </location>
</feature>
<dbReference type="PANTHER" id="PTHR10587">
    <property type="entry name" value="GLYCOSYL TRANSFERASE-RELATED"/>
    <property type="match status" value="1"/>
</dbReference>
<feature type="compositionally biased region" description="Basic and acidic residues" evidence="3">
    <location>
        <begin position="132"/>
        <end position="146"/>
    </location>
</feature>
<keyword evidence="1" id="KW-0479">Metal-binding</keyword>
<dbReference type="Gene3D" id="3.20.20.370">
    <property type="entry name" value="Glycoside hydrolase/deacetylase"/>
    <property type="match status" value="1"/>
</dbReference>
<gene>
    <name evidence="6" type="ORF">IAC59_06700</name>
</gene>
<dbReference type="PANTHER" id="PTHR10587:SF133">
    <property type="entry name" value="CHITIN DEACETYLASE 1-RELATED"/>
    <property type="match status" value="1"/>
</dbReference>
<dbReference type="GO" id="GO:0016020">
    <property type="term" value="C:membrane"/>
    <property type="evidence" value="ECO:0007669"/>
    <property type="project" value="TreeGrafter"/>
</dbReference>